<evidence type="ECO:0000256" key="2">
    <source>
        <dbReference type="ARBA" id="ARBA00022692"/>
    </source>
</evidence>
<gene>
    <name evidence="7" type="ORF">pdam_00021779</name>
</gene>
<keyword evidence="2 5" id="KW-0812">Transmembrane</keyword>
<feature type="transmembrane region" description="Helical" evidence="5">
    <location>
        <begin position="232"/>
        <end position="251"/>
    </location>
</feature>
<dbReference type="InterPro" id="IPR036259">
    <property type="entry name" value="MFS_trans_sf"/>
</dbReference>
<dbReference type="SUPFAM" id="SSF103473">
    <property type="entry name" value="MFS general substrate transporter"/>
    <property type="match status" value="1"/>
</dbReference>
<feature type="transmembrane region" description="Helical" evidence="5">
    <location>
        <begin position="403"/>
        <end position="423"/>
    </location>
</feature>
<feature type="transmembrane region" description="Helical" evidence="5">
    <location>
        <begin position="465"/>
        <end position="486"/>
    </location>
</feature>
<feature type="domain" description="Major facilitator superfamily (MFS) profile" evidence="6">
    <location>
        <begin position="40"/>
        <end position="490"/>
    </location>
</feature>
<evidence type="ECO:0000313" key="8">
    <source>
        <dbReference type="Proteomes" id="UP000275408"/>
    </source>
</evidence>
<feature type="transmembrane region" description="Helical" evidence="5">
    <location>
        <begin position="168"/>
        <end position="192"/>
    </location>
</feature>
<evidence type="ECO:0000256" key="1">
    <source>
        <dbReference type="ARBA" id="ARBA00004141"/>
    </source>
</evidence>
<dbReference type="AlphaFoldDB" id="A0A3M6UKY1"/>
<feature type="transmembrane region" description="Helical" evidence="5">
    <location>
        <begin position="313"/>
        <end position="335"/>
    </location>
</feature>
<feature type="transmembrane region" description="Helical" evidence="5">
    <location>
        <begin position="375"/>
        <end position="397"/>
    </location>
</feature>
<feature type="transmembrane region" description="Helical" evidence="5">
    <location>
        <begin position="347"/>
        <end position="368"/>
    </location>
</feature>
<dbReference type="EMBL" id="RCHS01001283">
    <property type="protein sequence ID" value="RMX54316.1"/>
    <property type="molecule type" value="Genomic_DNA"/>
</dbReference>
<dbReference type="CDD" id="cd17317">
    <property type="entry name" value="MFS_SLC22"/>
    <property type="match status" value="1"/>
</dbReference>
<evidence type="ECO:0000313" key="7">
    <source>
        <dbReference type="EMBL" id="RMX54316.1"/>
    </source>
</evidence>
<evidence type="ECO:0000256" key="5">
    <source>
        <dbReference type="SAM" id="Phobius"/>
    </source>
</evidence>
<dbReference type="OrthoDB" id="3936150at2759"/>
<feature type="transmembrane region" description="Helical" evidence="5">
    <location>
        <begin position="435"/>
        <end position="459"/>
    </location>
</feature>
<reference evidence="7 8" key="1">
    <citation type="journal article" date="2018" name="Sci. Rep.">
        <title>Comparative analysis of the Pocillopora damicornis genome highlights role of immune system in coral evolution.</title>
        <authorList>
            <person name="Cunning R."/>
            <person name="Bay R.A."/>
            <person name="Gillette P."/>
            <person name="Baker A.C."/>
            <person name="Traylor-Knowles N."/>
        </authorList>
    </citation>
    <scope>NUCLEOTIDE SEQUENCE [LARGE SCALE GENOMIC DNA]</scope>
    <source>
        <strain evidence="7">RSMAS</strain>
        <tissue evidence="7">Whole animal</tissue>
    </source>
</reference>
<accession>A0A3M6UKY1</accession>
<evidence type="ECO:0000259" key="6">
    <source>
        <dbReference type="PROSITE" id="PS50850"/>
    </source>
</evidence>
<dbReference type="PROSITE" id="PS50850">
    <property type="entry name" value="MFS"/>
    <property type="match status" value="1"/>
</dbReference>
<feature type="transmembrane region" description="Helical" evidence="5">
    <location>
        <begin position="146"/>
        <end position="162"/>
    </location>
</feature>
<keyword evidence="8" id="KW-1185">Reference proteome</keyword>
<evidence type="ECO:0000256" key="4">
    <source>
        <dbReference type="ARBA" id="ARBA00023136"/>
    </source>
</evidence>
<dbReference type="InterPro" id="IPR005828">
    <property type="entry name" value="MFS_sugar_transport-like"/>
</dbReference>
<evidence type="ECO:0000256" key="3">
    <source>
        <dbReference type="ARBA" id="ARBA00022989"/>
    </source>
</evidence>
<proteinExistence type="predicted"/>
<dbReference type="Gene3D" id="1.20.1250.20">
    <property type="entry name" value="MFS general substrate transporter like domains"/>
    <property type="match status" value="1"/>
</dbReference>
<dbReference type="Proteomes" id="UP000275408">
    <property type="component" value="Unassembled WGS sequence"/>
</dbReference>
<organism evidence="7 8">
    <name type="scientific">Pocillopora damicornis</name>
    <name type="common">Cauliflower coral</name>
    <name type="synonym">Millepora damicornis</name>
    <dbReference type="NCBI Taxonomy" id="46731"/>
    <lineage>
        <taxon>Eukaryota</taxon>
        <taxon>Metazoa</taxon>
        <taxon>Cnidaria</taxon>
        <taxon>Anthozoa</taxon>
        <taxon>Hexacorallia</taxon>
        <taxon>Scleractinia</taxon>
        <taxon>Astrocoeniina</taxon>
        <taxon>Pocilloporidae</taxon>
        <taxon>Pocillopora</taxon>
    </lineage>
</organism>
<sequence length="525" mass="58843">MPKSKSEDGAFSRIYKKTEFDELLIKLGGWSRFQQIQWVLIFLATIPQAWYTYAPAFAARKPKEGDLYCLNNTDIRGEEFCAAWENNTVCQKVGYDVTFSSIVTEWDILCDDAKKYVPLTKTIFYAGKLFGAYFFGWVSDRFGRRTTFLITMLVQFIASLIESFSTNFIMYVILRVPLGVCSGGCLIAGFLLMTEMATPEWRRWANCLSQGAYGVGIAVQALIAYYVRGWKAFSLVITLLNLPFVALYWLIPESPRWLSARGRVEEAEEILRKIAKTNGYEYPEGAISNMQDQSKKKEQTMTYHFWHLFSTRYLVIITVVEGWSWCVTSMVYYGLSFNAGKLAGNFYLNFAASGLVEIPAYLLATILVERVNRRFPLVVYYIIGGISLIGVFIILVAGKEDDLPSLISVLSMIGKFTISAAYYQIYIHTAELYPTVIRTIGVGFASLCARIGGMAAPFLADSTGFEVAAIVFGVTTFSAGVVTMMLPETRGKPLPDFVGKSSSEEEMVILEECAEEAPPDYTSTV</sequence>
<keyword evidence="4 5" id="KW-0472">Membrane</keyword>
<dbReference type="PANTHER" id="PTHR24064">
    <property type="entry name" value="SOLUTE CARRIER FAMILY 22 MEMBER"/>
    <property type="match status" value="1"/>
</dbReference>
<comment type="caution">
    <text evidence="7">The sequence shown here is derived from an EMBL/GenBank/DDBJ whole genome shotgun (WGS) entry which is preliminary data.</text>
</comment>
<protein>
    <recommendedName>
        <fullName evidence="6">Major facilitator superfamily (MFS) profile domain-containing protein</fullName>
    </recommendedName>
</protein>
<name>A0A3M6UKY1_POCDA</name>
<dbReference type="GO" id="GO:0016020">
    <property type="term" value="C:membrane"/>
    <property type="evidence" value="ECO:0007669"/>
    <property type="project" value="UniProtKB-SubCell"/>
</dbReference>
<feature type="transmembrane region" description="Helical" evidence="5">
    <location>
        <begin position="36"/>
        <end position="53"/>
    </location>
</feature>
<feature type="transmembrane region" description="Helical" evidence="5">
    <location>
        <begin position="204"/>
        <end position="226"/>
    </location>
</feature>
<dbReference type="OMA" id="WYTYAPA"/>
<keyword evidence="3 5" id="KW-1133">Transmembrane helix</keyword>
<dbReference type="GO" id="GO:0022857">
    <property type="term" value="F:transmembrane transporter activity"/>
    <property type="evidence" value="ECO:0007669"/>
    <property type="project" value="InterPro"/>
</dbReference>
<dbReference type="STRING" id="46731.A0A3M6UKY1"/>
<comment type="subcellular location">
    <subcellularLocation>
        <location evidence="1">Membrane</location>
        <topology evidence="1">Multi-pass membrane protein</topology>
    </subcellularLocation>
</comment>
<dbReference type="Pfam" id="PF00083">
    <property type="entry name" value="Sugar_tr"/>
    <property type="match status" value="1"/>
</dbReference>
<dbReference type="InterPro" id="IPR020846">
    <property type="entry name" value="MFS_dom"/>
</dbReference>